<dbReference type="PANTHER" id="PTHR34472:SF1">
    <property type="entry name" value="SULFUR CARRIER PROTEIN THIS"/>
    <property type="match status" value="1"/>
</dbReference>
<dbReference type="STRING" id="156980.SAMN04489745_1401"/>
<accession>A0A1H4MNC6</accession>
<dbReference type="InterPro" id="IPR010035">
    <property type="entry name" value="Thi_S"/>
</dbReference>
<dbReference type="EMBL" id="FNSN01000003">
    <property type="protein sequence ID" value="SEB84489.1"/>
    <property type="molecule type" value="Genomic_DNA"/>
</dbReference>
<dbReference type="Proteomes" id="UP000182652">
    <property type="component" value="Unassembled WGS sequence"/>
</dbReference>
<name>A0A1H4MNC6_9MICC</name>
<dbReference type="NCBIfam" id="TIGR01683">
    <property type="entry name" value="thiS"/>
    <property type="match status" value="1"/>
</dbReference>
<dbReference type="Gene3D" id="3.10.20.30">
    <property type="match status" value="1"/>
</dbReference>
<evidence type="ECO:0000313" key="2">
    <source>
        <dbReference type="Proteomes" id="UP000182652"/>
    </source>
</evidence>
<dbReference type="RefSeq" id="WP_066211186.1">
    <property type="nucleotide sequence ID" value="NZ_CP049819.1"/>
</dbReference>
<organism evidence="1 2">
    <name type="scientific">Arthrobacter woluwensis</name>
    <dbReference type="NCBI Taxonomy" id="156980"/>
    <lineage>
        <taxon>Bacteria</taxon>
        <taxon>Bacillati</taxon>
        <taxon>Actinomycetota</taxon>
        <taxon>Actinomycetes</taxon>
        <taxon>Micrococcales</taxon>
        <taxon>Micrococcaceae</taxon>
        <taxon>Arthrobacter</taxon>
    </lineage>
</organism>
<dbReference type="AlphaFoldDB" id="A0A1H4MNC6"/>
<dbReference type="InterPro" id="IPR012675">
    <property type="entry name" value="Beta-grasp_dom_sf"/>
</dbReference>
<dbReference type="InterPro" id="IPR016155">
    <property type="entry name" value="Mopterin_synth/thiamin_S_b"/>
</dbReference>
<dbReference type="PANTHER" id="PTHR34472">
    <property type="entry name" value="SULFUR CARRIER PROTEIN THIS"/>
    <property type="match status" value="1"/>
</dbReference>
<dbReference type="Pfam" id="PF02597">
    <property type="entry name" value="ThiS"/>
    <property type="match status" value="1"/>
</dbReference>
<dbReference type="InterPro" id="IPR003749">
    <property type="entry name" value="ThiS/MoaD-like"/>
</dbReference>
<dbReference type="CDD" id="cd00565">
    <property type="entry name" value="Ubl_ThiS"/>
    <property type="match status" value="1"/>
</dbReference>
<reference evidence="1 2" key="1">
    <citation type="submission" date="2016-10" db="EMBL/GenBank/DDBJ databases">
        <authorList>
            <person name="de Groot N.N."/>
        </authorList>
    </citation>
    <scope>NUCLEOTIDE SEQUENCE [LARGE SCALE GENOMIC DNA]</scope>
    <source>
        <strain evidence="1 2">DSM 10495</strain>
    </source>
</reference>
<dbReference type="OrthoDB" id="163636at2"/>
<dbReference type="SUPFAM" id="SSF54285">
    <property type="entry name" value="MoaD/ThiS"/>
    <property type="match status" value="1"/>
</dbReference>
<proteinExistence type="predicted"/>
<sequence length="78" mass="8117">MNITVNGERRAVGEDATVAVLVSQVTGREILPDGRAADGRRVGMAVARNATVIPRSLWSGTALEDGDELELVTAVQGG</sequence>
<evidence type="ECO:0000313" key="1">
    <source>
        <dbReference type="EMBL" id="SEB84489.1"/>
    </source>
</evidence>
<gene>
    <name evidence="1" type="ORF">SAMN04489745_1401</name>
</gene>
<protein>
    <submittedName>
        <fullName evidence="1">Sulfur carrier protein</fullName>
    </submittedName>
</protein>
<keyword evidence="2" id="KW-1185">Reference proteome</keyword>